<sequence>MSTHRVQRSMDDFLINPTTGNMMDKFGNAYPAVPVTPPRELFPLEANKKDLESTISFKRFRDAAIYSPGYASEEELASPVDNDDFSFRSLDSDAESIASNDNGSYHVQTCTAQQLCSRAQAVHVVSAGKAKVVSMPKLTDSPSTQSPTSPARPITYWPAQSTVSGLTRTYINEDAPSSSPSLLTSGEQWPASPTPLIRYGRPEQPRTIRRRPNLSPLQMFPRSESPQEVNSVPKSNAFSKSVNFLNYEPAPAALSTVSLSPAVPSKRRVYRLPSTFSLRASWKSLKRHSGGSDGSSDEPAVSPQSSQKVQLHAIADMHIPTRTSSKALPKMVPRGANERAPPIVLPPCPYDAGDWDDDDESLKWPLRKDCSTKDSLTSSDPRNMEHGFEVARSRRKSLPAYVSAQV</sequence>
<dbReference type="Proteomes" id="UP001271007">
    <property type="component" value="Unassembled WGS sequence"/>
</dbReference>
<feature type="compositionally biased region" description="Basic and acidic residues" evidence="1">
    <location>
        <begin position="382"/>
        <end position="391"/>
    </location>
</feature>
<name>A0AAJ0GHF9_9PEZI</name>
<reference evidence="2" key="1">
    <citation type="submission" date="2023-04" db="EMBL/GenBank/DDBJ databases">
        <title>Black Yeasts Isolated from many extreme environments.</title>
        <authorList>
            <person name="Coleine C."/>
            <person name="Stajich J.E."/>
            <person name="Selbmann L."/>
        </authorList>
    </citation>
    <scope>NUCLEOTIDE SEQUENCE</scope>
    <source>
        <strain evidence="2">CCFEE 5312</strain>
    </source>
</reference>
<feature type="region of interest" description="Disordered" evidence="1">
    <location>
        <begin position="171"/>
        <end position="210"/>
    </location>
</feature>
<proteinExistence type="predicted"/>
<feature type="compositionally biased region" description="Low complexity" evidence="1">
    <location>
        <begin position="139"/>
        <end position="149"/>
    </location>
</feature>
<feature type="compositionally biased region" description="Polar residues" evidence="1">
    <location>
        <begin position="171"/>
        <end position="187"/>
    </location>
</feature>
<accession>A0AAJ0GHF9</accession>
<feature type="region of interest" description="Disordered" evidence="1">
    <location>
        <begin position="134"/>
        <end position="156"/>
    </location>
</feature>
<gene>
    <name evidence="2" type="ORF">LTR09_001795</name>
</gene>
<keyword evidence="3" id="KW-1185">Reference proteome</keyword>
<comment type="caution">
    <text evidence="2">The sequence shown here is derived from an EMBL/GenBank/DDBJ whole genome shotgun (WGS) entry which is preliminary data.</text>
</comment>
<feature type="region of interest" description="Disordered" evidence="1">
    <location>
        <begin position="370"/>
        <end position="391"/>
    </location>
</feature>
<evidence type="ECO:0000313" key="3">
    <source>
        <dbReference type="Proteomes" id="UP001271007"/>
    </source>
</evidence>
<dbReference type="AlphaFoldDB" id="A0AAJ0GHF9"/>
<dbReference type="EMBL" id="JAWDJX010000003">
    <property type="protein sequence ID" value="KAK3057611.1"/>
    <property type="molecule type" value="Genomic_DNA"/>
</dbReference>
<protein>
    <submittedName>
        <fullName evidence="2">Uncharacterized protein</fullName>
    </submittedName>
</protein>
<organism evidence="2 3">
    <name type="scientific">Extremus antarcticus</name>
    <dbReference type="NCBI Taxonomy" id="702011"/>
    <lineage>
        <taxon>Eukaryota</taxon>
        <taxon>Fungi</taxon>
        <taxon>Dikarya</taxon>
        <taxon>Ascomycota</taxon>
        <taxon>Pezizomycotina</taxon>
        <taxon>Dothideomycetes</taxon>
        <taxon>Dothideomycetidae</taxon>
        <taxon>Mycosphaerellales</taxon>
        <taxon>Extremaceae</taxon>
        <taxon>Extremus</taxon>
    </lineage>
</organism>
<feature type="region of interest" description="Disordered" evidence="1">
    <location>
        <begin position="285"/>
        <end position="307"/>
    </location>
</feature>
<evidence type="ECO:0000256" key="1">
    <source>
        <dbReference type="SAM" id="MobiDB-lite"/>
    </source>
</evidence>
<evidence type="ECO:0000313" key="2">
    <source>
        <dbReference type="EMBL" id="KAK3057611.1"/>
    </source>
</evidence>